<dbReference type="Proteomes" id="UP001083770">
    <property type="component" value="Unassembled WGS sequence"/>
</dbReference>
<reference evidence="2" key="1">
    <citation type="submission" date="2022-12" db="EMBL/GenBank/DDBJ databases">
        <title>Bacterial isolates from different developmental stages of Nematostella vectensis.</title>
        <authorList>
            <person name="Fraune S."/>
        </authorList>
    </citation>
    <scope>NUCLEOTIDE SEQUENCE</scope>
    <source>
        <strain evidence="2">G21632-S1</strain>
    </source>
</reference>
<dbReference type="EMBL" id="JAPWGW010000001">
    <property type="protein sequence ID" value="MCZ4297180.1"/>
    <property type="molecule type" value="Genomic_DNA"/>
</dbReference>
<organism evidence="2 3">
    <name type="scientific">Henriciella marina</name>
    <dbReference type="NCBI Taxonomy" id="453851"/>
    <lineage>
        <taxon>Bacteria</taxon>
        <taxon>Pseudomonadati</taxon>
        <taxon>Pseudomonadota</taxon>
        <taxon>Alphaproteobacteria</taxon>
        <taxon>Hyphomonadales</taxon>
        <taxon>Hyphomonadaceae</taxon>
        <taxon>Henriciella</taxon>
    </lineage>
</organism>
<name>A0ABT4LS42_9PROT</name>
<proteinExistence type="predicted"/>
<comment type="caution">
    <text evidence="2">The sequence shown here is derived from an EMBL/GenBank/DDBJ whole genome shotgun (WGS) entry which is preliminary data.</text>
</comment>
<feature type="chain" id="PRO_5046508403" evidence="1">
    <location>
        <begin position="21"/>
        <end position="57"/>
    </location>
</feature>
<gene>
    <name evidence="2" type="ORF">O4G74_03815</name>
</gene>
<evidence type="ECO:0000256" key="1">
    <source>
        <dbReference type="SAM" id="SignalP"/>
    </source>
</evidence>
<evidence type="ECO:0000313" key="2">
    <source>
        <dbReference type="EMBL" id="MCZ4297180.1"/>
    </source>
</evidence>
<keyword evidence="3" id="KW-1185">Reference proteome</keyword>
<evidence type="ECO:0000313" key="3">
    <source>
        <dbReference type="Proteomes" id="UP001083770"/>
    </source>
</evidence>
<protein>
    <submittedName>
        <fullName evidence="2">Uncharacterized protein</fullName>
    </submittedName>
</protein>
<feature type="signal peptide" evidence="1">
    <location>
        <begin position="1"/>
        <end position="20"/>
    </location>
</feature>
<sequence>MRKLIAALCVAFAAGLPVFADTADLYGRADEVKWPSLSLTGDLFAVNCSPSGLLLAV</sequence>
<keyword evidence="1" id="KW-0732">Signal</keyword>
<accession>A0ABT4LS42</accession>
<dbReference type="RefSeq" id="WP_269401334.1">
    <property type="nucleotide sequence ID" value="NZ_JAPWGW010000001.1"/>
</dbReference>